<reference evidence="9 10" key="1">
    <citation type="submission" date="2020-08" db="EMBL/GenBank/DDBJ databases">
        <title>Bridging the membrane lipid divide: bacteria of the FCB group superphylum have the potential to synthesize archaeal ether lipids.</title>
        <authorList>
            <person name="Villanueva L."/>
            <person name="Von Meijenfeldt F.A.B."/>
            <person name="Westbye A.B."/>
            <person name="Yadav S."/>
            <person name="Hopmans E.C."/>
            <person name="Dutilh B.E."/>
            <person name="Sinninghe Damste J.S."/>
        </authorList>
    </citation>
    <scope>NUCLEOTIDE SEQUENCE [LARGE SCALE GENOMIC DNA]</scope>
    <source>
        <strain evidence="9">NIOZ-UU47</strain>
    </source>
</reference>
<proteinExistence type="inferred from homology"/>
<dbReference type="Proteomes" id="UP000614424">
    <property type="component" value="Unassembled WGS sequence"/>
</dbReference>
<keyword evidence="6" id="KW-0460">Magnesium</keyword>
<dbReference type="EMBL" id="JACNJZ010000152">
    <property type="protein sequence ID" value="MBC8318353.1"/>
    <property type="molecule type" value="Genomic_DNA"/>
</dbReference>
<keyword evidence="4" id="KW-0479">Metal-binding</keyword>
<evidence type="ECO:0000259" key="8">
    <source>
        <dbReference type="Pfam" id="PF01850"/>
    </source>
</evidence>
<dbReference type="Pfam" id="PF01850">
    <property type="entry name" value="PIN"/>
    <property type="match status" value="1"/>
</dbReference>
<keyword evidence="3" id="KW-0540">Nuclease</keyword>
<dbReference type="GO" id="GO:0004518">
    <property type="term" value="F:nuclease activity"/>
    <property type="evidence" value="ECO:0007669"/>
    <property type="project" value="UniProtKB-KW"/>
</dbReference>
<keyword evidence="2" id="KW-1277">Toxin-antitoxin system</keyword>
<evidence type="ECO:0000256" key="7">
    <source>
        <dbReference type="ARBA" id="ARBA00038093"/>
    </source>
</evidence>
<accession>A0A8J6TG72</accession>
<comment type="similarity">
    <text evidence="7">Belongs to the PINc/VapC protein family.</text>
</comment>
<comment type="cofactor">
    <cofactor evidence="1">
        <name>Mg(2+)</name>
        <dbReference type="ChEBI" id="CHEBI:18420"/>
    </cofactor>
</comment>
<evidence type="ECO:0000256" key="5">
    <source>
        <dbReference type="ARBA" id="ARBA00022801"/>
    </source>
</evidence>
<dbReference type="InterPro" id="IPR029060">
    <property type="entry name" value="PIN-like_dom_sf"/>
</dbReference>
<dbReference type="InterPro" id="IPR050556">
    <property type="entry name" value="Type_II_TA_system_RNase"/>
</dbReference>
<dbReference type="InterPro" id="IPR002716">
    <property type="entry name" value="PIN_dom"/>
</dbReference>
<evidence type="ECO:0000313" key="10">
    <source>
        <dbReference type="Proteomes" id="UP000614424"/>
    </source>
</evidence>
<evidence type="ECO:0000256" key="1">
    <source>
        <dbReference type="ARBA" id="ARBA00001946"/>
    </source>
</evidence>
<evidence type="ECO:0000256" key="2">
    <source>
        <dbReference type="ARBA" id="ARBA00022649"/>
    </source>
</evidence>
<sequence length="135" mass="15761">MKIIIDTCVWSLALRRNQSLNDGYVEELKELIRDIRVQLIGPVRQELLSGIKSEGQFQRLKEHLCAFEDLVLEKEDYELAAEYYNVARKNGIQGSNTDFLICAIAVRRNMPVFTSDKDFENFKTVIPIKLHRPRY</sequence>
<name>A0A8J6TG72_9BACT</name>
<dbReference type="PANTHER" id="PTHR33653">
    <property type="entry name" value="RIBONUCLEASE VAPC2"/>
    <property type="match status" value="1"/>
</dbReference>
<dbReference type="GO" id="GO:0016787">
    <property type="term" value="F:hydrolase activity"/>
    <property type="evidence" value="ECO:0007669"/>
    <property type="project" value="UniProtKB-KW"/>
</dbReference>
<dbReference type="AlphaFoldDB" id="A0A8J6TG72"/>
<dbReference type="PANTHER" id="PTHR33653:SF1">
    <property type="entry name" value="RIBONUCLEASE VAPC2"/>
    <property type="match status" value="1"/>
</dbReference>
<organism evidence="9 10">
    <name type="scientific">Candidatus Desulfobia pelagia</name>
    <dbReference type="NCBI Taxonomy" id="2841692"/>
    <lineage>
        <taxon>Bacteria</taxon>
        <taxon>Pseudomonadati</taxon>
        <taxon>Thermodesulfobacteriota</taxon>
        <taxon>Desulfobulbia</taxon>
        <taxon>Desulfobulbales</taxon>
        <taxon>Desulfobulbaceae</taxon>
        <taxon>Candidatus Desulfobia</taxon>
    </lineage>
</organism>
<evidence type="ECO:0000313" key="9">
    <source>
        <dbReference type="EMBL" id="MBC8318353.1"/>
    </source>
</evidence>
<dbReference type="SUPFAM" id="SSF88723">
    <property type="entry name" value="PIN domain-like"/>
    <property type="match status" value="1"/>
</dbReference>
<evidence type="ECO:0000256" key="4">
    <source>
        <dbReference type="ARBA" id="ARBA00022723"/>
    </source>
</evidence>
<keyword evidence="5" id="KW-0378">Hydrolase</keyword>
<feature type="domain" description="PIN" evidence="8">
    <location>
        <begin position="3"/>
        <end position="122"/>
    </location>
</feature>
<dbReference type="GO" id="GO:0046872">
    <property type="term" value="F:metal ion binding"/>
    <property type="evidence" value="ECO:0007669"/>
    <property type="project" value="UniProtKB-KW"/>
</dbReference>
<evidence type="ECO:0000256" key="6">
    <source>
        <dbReference type="ARBA" id="ARBA00022842"/>
    </source>
</evidence>
<dbReference type="Gene3D" id="3.40.50.1010">
    <property type="entry name" value="5'-nuclease"/>
    <property type="match status" value="1"/>
</dbReference>
<gene>
    <name evidence="9" type="ORF">H8E41_10645</name>
</gene>
<evidence type="ECO:0000256" key="3">
    <source>
        <dbReference type="ARBA" id="ARBA00022722"/>
    </source>
</evidence>
<comment type="caution">
    <text evidence="9">The sequence shown here is derived from an EMBL/GenBank/DDBJ whole genome shotgun (WGS) entry which is preliminary data.</text>
</comment>
<dbReference type="CDD" id="cd18757">
    <property type="entry name" value="PIN_MtVapC3-like"/>
    <property type="match status" value="1"/>
</dbReference>
<protein>
    <submittedName>
        <fullName evidence="9">PIN domain-containing protein</fullName>
    </submittedName>
</protein>